<accession>A0A6J4VLK5</accession>
<feature type="compositionally biased region" description="Low complexity" evidence="1">
    <location>
        <begin position="68"/>
        <end position="86"/>
    </location>
</feature>
<evidence type="ECO:0000256" key="1">
    <source>
        <dbReference type="SAM" id="MobiDB-lite"/>
    </source>
</evidence>
<reference evidence="2" key="1">
    <citation type="submission" date="2020-02" db="EMBL/GenBank/DDBJ databases">
        <authorList>
            <person name="Meier V. D."/>
        </authorList>
    </citation>
    <scope>NUCLEOTIDE SEQUENCE</scope>
    <source>
        <strain evidence="2">AVDCRST_MAG19</strain>
    </source>
</reference>
<name>A0A6J4VLK5_9BACT</name>
<organism evidence="2">
    <name type="scientific">uncultured Thermomicrobiales bacterium</name>
    <dbReference type="NCBI Taxonomy" id="1645740"/>
    <lineage>
        <taxon>Bacteria</taxon>
        <taxon>Pseudomonadati</taxon>
        <taxon>Thermomicrobiota</taxon>
        <taxon>Thermomicrobia</taxon>
        <taxon>Thermomicrobiales</taxon>
        <taxon>environmental samples</taxon>
    </lineage>
</organism>
<feature type="region of interest" description="Disordered" evidence="1">
    <location>
        <begin position="1"/>
        <end position="154"/>
    </location>
</feature>
<dbReference type="EMBL" id="CADCWL010000237">
    <property type="protein sequence ID" value="CAA9582802.1"/>
    <property type="molecule type" value="Genomic_DNA"/>
</dbReference>
<feature type="non-terminal residue" evidence="2">
    <location>
        <position position="154"/>
    </location>
</feature>
<sequence length="154" mass="15427">VHRPPLAGGGPPLPVRRESSPGSIDPTLHTAGVNGGTAARCRPGGSTAHAAPRRPTSAIRSRVYCSHSASGTGAPALPPLGSAASGRVDRSPPSDGGAEADPAGEQTTDKATLVQRQARAAGPGRGRSWGGEAAARQKVLRCSPLPREGKGPKV</sequence>
<gene>
    <name evidence="2" type="ORF">AVDCRST_MAG19-4287</name>
</gene>
<evidence type="ECO:0000313" key="2">
    <source>
        <dbReference type="EMBL" id="CAA9582802.1"/>
    </source>
</evidence>
<proteinExistence type="predicted"/>
<dbReference type="AlphaFoldDB" id="A0A6J4VLK5"/>
<protein>
    <submittedName>
        <fullName evidence="2">Uncharacterized protein</fullName>
    </submittedName>
</protein>
<feature type="non-terminal residue" evidence="2">
    <location>
        <position position="1"/>
    </location>
</feature>